<evidence type="ECO:0000313" key="3">
    <source>
        <dbReference type="Proteomes" id="UP001583172"/>
    </source>
</evidence>
<comment type="caution">
    <text evidence="2">The sequence shown here is derived from an EMBL/GenBank/DDBJ whole genome shotgun (WGS) entry which is preliminary data.</text>
</comment>
<protein>
    <submittedName>
        <fullName evidence="2">Uncharacterized protein</fullName>
    </submittedName>
</protein>
<proteinExistence type="predicted"/>
<feature type="compositionally biased region" description="Polar residues" evidence="1">
    <location>
        <begin position="88"/>
        <end position="97"/>
    </location>
</feature>
<keyword evidence="3" id="KW-1185">Reference proteome</keyword>
<accession>A0ABR3VMD1</accession>
<sequence>MPPSNRPLSLPSIPDIDFEDYDDKTHLLPELGEVVSAATGESSTTLEDDDAAGTTPDDGHFAPSRSHSSQTHRSVHRRRTSAPCRVPSVSSTNTLSTYTPTVQGFPHPGTDFTCNVPPLHLPASQTIFESWTITFHHARPRTTRQIRFCGIILWRQFERDDGSILSVMPNPHFSQAELAATVAMHQASVVAHVARLRGRNTSFTKKRRRLLCKAPVTDPTKQQQQPQNHQQRSFVGGSAVAIPADSDWAVYAADLEARLRALDWAVQDEIYELLSDRVQSSSTAFRRREWRVVAMSQIPGGELTDVPTGFETVNGGGDDKAGERRRKWLASWRWRERVVEKLVCGPAEMPVTEYRLILRGSETRVSGQGWAHYNRYSRPWRAADEKEMADWRRCSSMSGRRDKYVDF</sequence>
<reference evidence="2 3" key="1">
    <citation type="journal article" date="2024" name="Commun. Biol.">
        <title>Comparative genomic analysis of thermophilic fungi reveals convergent evolutionary adaptations and gene losses.</title>
        <authorList>
            <person name="Steindorff A.S."/>
            <person name="Aguilar-Pontes M.V."/>
            <person name="Robinson A.J."/>
            <person name="Andreopoulos B."/>
            <person name="LaButti K."/>
            <person name="Kuo A."/>
            <person name="Mondo S."/>
            <person name="Riley R."/>
            <person name="Otillar R."/>
            <person name="Haridas S."/>
            <person name="Lipzen A."/>
            <person name="Grimwood J."/>
            <person name="Schmutz J."/>
            <person name="Clum A."/>
            <person name="Reid I.D."/>
            <person name="Moisan M.C."/>
            <person name="Butler G."/>
            <person name="Nguyen T.T.M."/>
            <person name="Dewar K."/>
            <person name="Conant G."/>
            <person name="Drula E."/>
            <person name="Henrissat B."/>
            <person name="Hansel C."/>
            <person name="Singer S."/>
            <person name="Hutchinson M.I."/>
            <person name="de Vries R.P."/>
            <person name="Natvig D.O."/>
            <person name="Powell A.J."/>
            <person name="Tsang A."/>
            <person name="Grigoriev I.V."/>
        </authorList>
    </citation>
    <scope>NUCLEOTIDE SEQUENCE [LARGE SCALE GENOMIC DNA]</scope>
    <source>
        <strain evidence="2 3">CBS 620.91</strain>
    </source>
</reference>
<organism evidence="2 3">
    <name type="scientific">Humicola insolens</name>
    <name type="common">Soft-rot fungus</name>
    <dbReference type="NCBI Taxonomy" id="85995"/>
    <lineage>
        <taxon>Eukaryota</taxon>
        <taxon>Fungi</taxon>
        <taxon>Dikarya</taxon>
        <taxon>Ascomycota</taxon>
        <taxon>Pezizomycotina</taxon>
        <taxon>Sordariomycetes</taxon>
        <taxon>Sordariomycetidae</taxon>
        <taxon>Sordariales</taxon>
        <taxon>Chaetomiaceae</taxon>
        <taxon>Mycothermus</taxon>
    </lineage>
</organism>
<dbReference type="EMBL" id="JAZGSY010000028">
    <property type="protein sequence ID" value="KAL1842959.1"/>
    <property type="molecule type" value="Genomic_DNA"/>
</dbReference>
<dbReference type="Proteomes" id="UP001583172">
    <property type="component" value="Unassembled WGS sequence"/>
</dbReference>
<gene>
    <name evidence="2" type="ORF">VTJ49DRAFT_3600</name>
</gene>
<evidence type="ECO:0000256" key="1">
    <source>
        <dbReference type="SAM" id="MobiDB-lite"/>
    </source>
</evidence>
<name>A0ABR3VMD1_HUMIN</name>
<feature type="region of interest" description="Disordered" evidence="1">
    <location>
        <begin position="1"/>
        <end position="97"/>
    </location>
</feature>
<evidence type="ECO:0000313" key="2">
    <source>
        <dbReference type="EMBL" id="KAL1842959.1"/>
    </source>
</evidence>